<evidence type="ECO:0000313" key="2">
    <source>
        <dbReference type="Proteomes" id="UP000887575"/>
    </source>
</evidence>
<protein>
    <submittedName>
        <fullName evidence="3">Uncharacterized protein</fullName>
    </submittedName>
</protein>
<dbReference type="WBParaSite" id="MBELARI_LOCUS10748">
    <property type="protein sequence ID" value="MBELARI_LOCUS10748"/>
    <property type="gene ID" value="MBELARI_LOCUS10748"/>
</dbReference>
<name>A0AAF3EA02_9BILA</name>
<keyword evidence="2" id="KW-1185">Reference proteome</keyword>
<proteinExistence type="predicted"/>
<keyword evidence="1" id="KW-0732">Signal</keyword>
<sequence length="159" mass="18405">MNQIWSLFLLAIVVTAQHPWYQAFNPDEEAREEIQMCTQECTTTSDCETGLSCFHATLDSKGCCLPTLKPNETGCVVDDQCKRACESTFCDKTQRPSRCLCERGRHFLFNKCWKKCPDFAHPEPEVDPQGFSFCRLKTDEATALQWIRRHKRQLRNAFC</sequence>
<dbReference type="AlphaFoldDB" id="A0AAF3EA02"/>
<dbReference type="Proteomes" id="UP000887575">
    <property type="component" value="Unassembled WGS sequence"/>
</dbReference>
<evidence type="ECO:0000313" key="3">
    <source>
        <dbReference type="WBParaSite" id="MBELARI_LOCUS10748"/>
    </source>
</evidence>
<evidence type="ECO:0000256" key="1">
    <source>
        <dbReference type="SAM" id="SignalP"/>
    </source>
</evidence>
<accession>A0AAF3EA02</accession>
<organism evidence="2 3">
    <name type="scientific">Mesorhabditis belari</name>
    <dbReference type="NCBI Taxonomy" id="2138241"/>
    <lineage>
        <taxon>Eukaryota</taxon>
        <taxon>Metazoa</taxon>
        <taxon>Ecdysozoa</taxon>
        <taxon>Nematoda</taxon>
        <taxon>Chromadorea</taxon>
        <taxon>Rhabditida</taxon>
        <taxon>Rhabditina</taxon>
        <taxon>Rhabditomorpha</taxon>
        <taxon>Rhabditoidea</taxon>
        <taxon>Rhabditidae</taxon>
        <taxon>Mesorhabditinae</taxon>
        <taxon>Mesorhabditis</taxon>
    </lineage>
</organism>
<reference evidence="3" key="1">
    <citation type="submission" date="2024-02" db="UniProtKB">
        <authorList>
            <consortium name="WormBaseParasite"/>
        </authorList>
    </citation>
    <scope>IDENTIFICATION</scope>
</reference>
<feature type="chain" id="PRO_5042067347" evidence="1">
    <location>
        <begin position="17"/>
        <end position="159"/>
    </location>
</feature>
<feature type="signal peptide" evidence="1">
    <location>
        <begin position="1"/>
        <end position="16"/>
    </location>
</feature>